<keyword evidence="1" id="KW-0732">Signal</keyword>
<feature type="chain" id="PRO_5020729387" description="Rap1a immunity protein domain-containing protein" evidence="1">
    <location>
        <begin position="35"/>
        <end position="123"/>
    </location>
</feature>
<name>A0A4P6GCZ9_9PSED</name>
<evidence type="ECO:0000256" key="1">
    <source>
        <dbReference type="SAM" id="SignalP"/>
    </source>
</evidence>
<evidence type="ECO:0008006" key="4">
    <source>
        <dbReference type="Google" id="ProtNLM"/>
    </source>
</evidence>
<feature type="signal peptide" evidence="1">
    <location>
        <begin position="1"/>
        <end position="34"/>
    </location>
</feature>
<reference evidence="2 3" key="1">
    <citation type="submission" date="2017-11" db="EMBL/GenBank/DDBJ databases">
        <title>Genome sequence of Pseudomonas arsenicoxydans ACM1.</title>
        <authorList>
            <person name="Nascimento F.X."/>
        </authorList>
    </citation>
    <scope>NUCLEOTIDE SEQUENCE [LARGE SCALE GENOMIC DNA]</scope>
    <source>
        <strain evidence="2 3">ACM1</strain>
    </source>
</reference>
<keyword evidence="3" id="KW-1185">Reference proteome</keyword>
<proteinExistence type="predicted"/>
<accession>A0A4P6GCZ9</accession>
<evidence type="ECO:0000313" key="3">
    <source>
        <dbReference type="Proteomes" id="UP000291121"/>
    </source>
</evidence>
<dbReference type="AlphaFoldDB" id="A0A4P6GCZ9"/>
<gene>
    <name evidence="2" type="ORF">CUN61_28335</name>
</gene>
<dbReference type="EMBL" id="CP024767">
    <property type="protein sequence ID" value="QAY87622.1"/>
    <property type="molecule type" value="Genomic_DNA"/>
</dbReference>
<sequence>MYCQQKNKMDIKKMIRKNKIMAVLVMLFTTSVLANDFSRVVDSAVSAYYEMGEANVATMSGRFSCEETIAFAMFVDMQRASSGLPSQHNEDAEACIKRRDLKAKYVHAFLGYLIVYKEPGWIK</sequence>
<organism evidence="2 3">
    <name type="scientific">Pseudomonas arsenicoxydans</name>
    <dbReference type="NCBI Taxonomy" id="702115"/>
    <lineage>
        <taxon>Bacteria</taxon>
        <taxon>Pseudomonadati</taxon>
        <taxon>Pseudomonadota</taxon>
        <taxon>Gammaproteobacteria</taxon>
        <taxon>Pseudomonadales</taxon>
        <taxon>Pseudomonadaceae</taxon>
        <taxon>Pseudomonas</taxon>
    </lineage>
</organism>
<dbReference type="Proteomes" id="UP000291121">
    <property type="component" value="Chromosome"/>
</dbReference>
<evidence type="ECO:0000313" key="2">
    <source>
        <dbReference type="EMBL" id="QAY87622.1"/>
    </source>
</evidence>
<protein>
    <recommendedName>
        <fullName evidence="4">Rap1a immunity protein domain-containing protein</fullName>
    </recommendedName>
</protein>